<dbReference type="InParanoid" id="A2DVG5"/>
<dbReference type="PROSITE" id="PS50086">
    <property type="entry name" value="TBC_RABGAP"/>
    <property type="match status" value="1"/>
</dbReference>
<dbReference type="Gene3D" id="1.10.472.80">
    <property type="entry name" value="Ypt/Rab-GAP domain of gyp1p, domain 3"/>
    <property type="match status" value="1"/>
</dbReference>
<dbReference type="SMR" id="A2DVG5"/>
<dbReference type="STRING" id="5722.A2DVG5"/>
<dbReference type="AlphaFoldDB" id="A2DVG5"/>
<dbReference type="RefSeq" id="XP_001327867.1">
    <property type="nucleotide sequence ID" value="XM_001327832.1"/>
</dbReference>
<keyword evidence="4" id="KW-1185">Reference proteome</keyword>
<dbReference type="EMBL" id="DS113253">
    <property type="protein sequence ID" value="EAY15644.1"/>
    <property type="molecule type" value="Genomic_DNA"/>
</dbReference>
<dbReference type="Gene3D" id="1.10.8.270">
    <property type="entry name" value="putative rabgap domain of human tbc1 domain family member 14 like domains"/>
    <property type="match status" value="1"/>
</dbReference>
<dbReference type="Pfam" id="PF00566">
    <property type="entry name" value="RabGAP-TBC"/>
    <property type="match status" value="1"/>
</dbReference>
<organism evidence="3 4">
    <name type="scientific">Trichomonas vaginalis (strain ATCC PRA-98 / G3)</name>
    <dbReference type="NCBI Taxonomy" id="412133"/>
    <lineage>
        <taxon>Eukaryota</taxon>
        <taxon>Metamonada</taxon>
        <taxon>Parabasalia</taxon>
        <taxon>Trichomonadida</taxon>
        <taxon>Trichomonadidae</taxon>
        <taxon>Trichomonas</taxon>
    </lineage>
</organism>
<feature type="domain" description="Rab-GAP TBC" evidence="2">
    <location>
        <begin position="1"/>
        <end position="191"/>
    </location>
</feature>
<dbReference type="PANTHER" id="PTHR22957:SF502">
    <property type="entry name" value="SMALL G PROTEIN SIGNALING MODULATOR 2-RELATED"/>
    <property type="match status" value="1"/>
</dbReference>
<dbReference type="PANTHER" id="PTHR22957">
    <property type="entry name" value="TBC1 DOMAIN FAMILY MEMBER GTPASE-ACTIVATING PROTEIN"/>
    <property type="match status" value="1"/>
</dbReference>
<keyword evidence="1" id="KW-0343">GTPase activation</keyword>
<evidence type="ECO:0000313" key="3">
    <source>
        <dbReference type="EMBL" id="EAY15644.1"/>
    </source>
</evidence>
<evidence type="ECO:0000313" key="4">
    <source>
        <dbReference type="Proteomes" id="UP000001542"/>
    </source>
</evidence>
<dbReference type="Proteomes" id="UP000001542">
    <property type="component" value="Unassembled WGS sequence"/>
</dbReference>
<proteinExistence type="predicted"/>
<reference evidence="3" key="1">
    <citation type="submission" date="2006-10" db="EMBL/GenBank/DDBJ databases">
        <authorList>
            <person name="Amadeo P."/>
            <person name="Zhao Q."/>
            <person name="Wortman J."/>
            <person name="Fraser-Liggett C."/>
            <person name="Carlton J."/>
        </authorList>
    </citation>
    <scope>NUCLEOTIDE SEQUENCE</scope>
    <source>
        <strain evidence="3">G3</strain>
    </source>
</reference>
<name>A2DVG5_TRIV3</name>
<dbReference type="KEGG" id="tva:4773651"/>
<dbReference type="OrthoDB" id="10264062at2759"/>
<gene>
    <name evidence="3" type="ORF">TVAG_209230</name>
</gene>
<evidence type="ECO:0000259" key="2">
    <source>
        <dbReference type="PROSITE" id="PS50086"/>
    </source>
</evidence>
<dbReference type="VEuPathDB" id="TrichDB:TVAGG3_0335600"/>
<dbReference type="InterPro" id="IPR035969">
    <property type="entry name" value="Rab-GAP_TBC_sf"/>
</dbReference>
<dbReference type="SUPFAM" id="SSF47923">
    <property type="entry name" value="Ypt/Rab-GAP domain of gyp1p"/>
    <property type="match status" value="2"/>
</dbReference>
<dbReference type="GO" id="GO:0005096">
    <property type="term" value="F:GTPase activator activity"/>
    <property type="evidence" value="ECO:0000318"/>
    <property type="project" value="GO_Central"/>
</dbReference>
<dbReference type="eggNOG" id="KOG2197">
    <property type="taxonomic scope" value="Eukaryota"/>
</dbReference>
<evidence type="ECO:0000256" key="1">
    <source>
        <dbReference type="ARBA" id="ARBA00022468"/>
    </source>
</evidence>
<dbReference type="InterPro" id="IPR000195">
    <property type="entry name" value="Rab-GAP-TBC_dom"/>
</dbReference>
<accession>A2DVG5</accession>
<reference evidence="3" key="2">
    <citation type="journal article" date="2007" name="Science">
        <title>Draft genome sequence of the sexually transmitted pathogen Trichomonas vaginalis.</title>
        <authorList>
            <person name="Carlton J.M."/>
            <person name="Hirt R.P."/>
            <person name="Silva J.C."/>
            <person name="Delcher A.L."/>
            <person name="Schatz M."/>
            <person name="Zhao Q."/>
            <person name="Wortman J.R."/>
            <person name="Bidwell S.L."/>
            <person name="Alsmark U.C.M."/>
            <person name="Besteiro S."/>
            <person name="Sicheritz-Ponten T."/>
            <person name="Noel C.J."/>
            <person name="Dacks J.B."/>
            <person name="Foster P.G."/>
            <person name="Simillion C."/>
            <person name="Van de Peer Y."/>
            <person name="Miranda-Saavedra D."/>
            <person name="Barton G.J."/>
            <person name="Westrop G.D."/>
            <person name="Mueller S."/>
            <person name="Dessi D."/>
            <person name="Fiori P.L."/>
            <person name="Ren Q."/>
            <person name="Paulsen I."/>
            <person name="Zhang H."/>
            <person name="Bastida-Corcuera F.D."/>
            <person name="Simoes-Barbosa A."/>
            <person name="Brown M.T."/>
            <person name="Hayes R.D."/>
            <person name="Mukherjee M."/>
            <person name="Okumura C.Y."/>
            <person name="Schneider R."/>
            <person name="Smith A.J."/>
            <person name="Vanacova S."/>
            <person name="Villalvazo M."/>
            <person name="Haas B.J."/>
            <person name="Pertea M."/>
            <person name="Feldblyum T.V."/>
            <person name="Utterback T.R."/>
            <person name="Shu C.L."/>
            <person name="Osoegawa K."/>
            <person name="de Jong P.J."/>
            <person name="Hrdy I."/>
            <person name="Horvathova L."/>
            <person name="Zubacova Z."/>
            <person name="Dolezal P."/>
            <person name="Malik S.B."/>
            <person name="Logsdon J.M. Jr."/>
            <person name="Henze K."/>
            <person name="Gupta A."/>
            <person name="Wang C.C."/>
            <person name="Dunne R.L."/>
            <person name="Upcroft J.A."/>
            <person name="Upcroft P."/>
            <person name="White O."/>
            <person name="Salzberg S.L."/>
            <person name="Tang P."/>
            <person name="Chiu C.-H."/>
            <person name="Lee Y.-S."/>
            <person name="Embley T.M."/>
            <person name="Coombs G.H."/>
            <person name="Mottram J.C."/>
            <person name="Tachezy J."/>
            <person name="Fraser-Liggett C.M."/>
            <person name="Johnson P.J."/>
        </authorList>
    </citation>
    <scope>NUCLEOTIDE SEQUENCE [LARGE SCALE GENOMIC DNA]</scope>
    <source>
        <strain evidence="3">G3</strain>
    </source>
</reference>
<dbReference type="VEuPathDB" id="TrichDB:TVAG_209230"/>
<protein>
    <recommendedName>
        <fullName evidence="2">Rab-GAP TBC domain-containing protein</fullName>
    </recommendedName>
</protein>
<sequence length="280" mass="32625">MNTFNRWENKIPGQEVYLTKVFGVIVSDVKRTDKKEEMFQTEGPARRALEEILMIYSLLVADVGYIQGMSDIAAGLMEMFFKKVTKKKITLYDNKVVDFHRGNSLIFWLFYGLLKLTGNDQLFKCMDGNRDFLETRIFSIIQTNIPPVAKWLVSVQNENMLFTFSATLLLFKRWFSINNLGIIWDRLITHRDPIIYLRFLISSCVTVAFQYLCLQGTNGGDVSSGFNKVLALIEPKMVLRIANAFFNKIDNDPMHSQWIFMKYPEDPPEIEYVPKYIKIY</sequence>